<sequence length="165" mass="17495">MSRCSLFLDLHGCAGRSEGGPCSHASAIKLLLWWVQRGWIGDGRGGPAIGSGWENLWRQAGRQTGCDCLYRARRFADKGRGFCGAKSGASIRYAAGGPLHTERGEAESGVERERVCVCAWAALAEQEARVGRALAVINDGAGVARGQRAREFGPAGGLWAPTVPL</sequence>
<evidence type="ECO:0000313" key="2">
    <source>
        <dbReference type="Proteomes" id="UP000800040"/>
    </source>
</evidence>
<evidence type="ECO:0000313" key="1">
    <source>
        <dbReference type="EMBL" id="KAF1836842.1"/>
    </source>
</evidence>
<dbReference type="AlphaFoldDB" id="A0A6A5KM31"/>
<keyword evidence="2" id="KW-1185">Reference proteome</keyword>
<organism evidence="1 2">
    <name type="scientific">Decorospora gaudefroyi</name>
    <dbReference type="NCBI Taxonomy" id="184978"/>
    <lineage>
        <taxon>Eukaryota</taxon>
        <taxon>Fungi</taxon>
        <taxon>Dikarya</taxon>
        <taxon>Ascomycota</taxon>
        <taxon>Pezizomycotina</taxon>
        <taxon>Dothideomycetes</taxon>
        <taxon>Pleosporomycetidae</taxon>
        <taxon>Pleosporales</taxon>
        <taxon>Pleosporineae</taxon>
        <taxon>Pleosporaceae</taxon>
        <taxon>Decorospora</taxon>
    </lineage>
</organism>
<proteinExistence type="predicted"/>
<protein>
    <submittedName>
        <fullName evidence="1">Uncharacterized protein</fullName>
    </submittedName>
</protein>
<accession>A0A6A5KM31</accession>
<gene>
    <name evidence="1" type="ORF">BDW02DRAFT_201751</name>
</gene>
<dbReference type="Proteomes" id="UP000800040">
    <property type="component" value="Unassembled WGS sequence"/>
</dbReference>
<reference evidence="1" key="1">
    <citation type="submission" date="2020-01" db="EMBL/GenBank/DDBJ databases">
        <authorList>
            <consortium name="DOE Joint Genome Institute"/>
            <person name="Haridas S."/>
            <person name="Albert R."/>
            <person name="Binder M."/>
            <person name="Bloem J."/>
            <person name="Labutti K."/>
            <person name="Salamov A."/>
            <person name="Andreopoulos B."/>
            <person name="Baker S.E."/>
            <person name="Barry K."/>
            <person name="Bills G."/>
            <person name="Bluhm B.H."/>
            <person name="Cannon C."/>
            <person name="Castanera R."/>
            <person name="Culley D.E."/>
            <person name="Daum C."/>
            <person name="Ezra D."/>
            <person name="Gonzalez J.B."/>
            <person name="Henrissat B."/>
            <person name="Kuo A."/>
            <person name="Liang C."/>
            <person name="Lipzen A."/>
            <person name="Lutzoni F."/>
            <person name="Magnuson J."/>
            <person name="Mondo S."/>
            <person name="Nolan M."/>
            <person name="Ohm R."/>
            <person name="Pangilinan J."/>
            <person name="Park H.-J."/>
            <person name="Ramirez L."/>
            <person name="Alfaro M."/>
            <person name="Sun H."/>
            <person name="Tritt A."/>
            <person name="Yoshinaga Y."/>
            <person name="Zwiers L.-H."/>
            <person name="Turgeon B.G."/>
            <person name="Goodwin S.B."/>
            <person name="Spatafora J.W."/>
            <person name="Crous P.W."/>
            <person name="Grigoriev I.V."/>
        </authorList>
    </citation>
    <scope>NUCLEOTIDE SEQUENCE</scope>
    <source>
        <strain evidence="1">P77</strain>
    </source>
</reference>
<name>A0A6A5KM31_9PLEO</name>
<dbReference type="EMBL" id="ML975268">
    <property type="protein sequence ID" value="KAF1836842.1"/>
    <property type="molecule type" value="Genomic_DNA"/>
</dbReference>